<dbReference type="Gene3D" id="2.10.25.10">
    <property type="entry name" value="Laminin"/>
    <property type="match status" value="3"/>
</dbReference>
<evidence type="ECO:0000313" key="7">
    <source>
        <dbReference type="EMBL" id="WAQ94321.1"/>
    </source>
</evidence>
<evidence type="ECO:0000256" key="3">
    <source>
        <dbReference type="ARBA" id="ARBA00022737"/>
    </source>
</evidence>
<dbReference type="PANTHER" id="PTHR12916:SF4">
    <property type="entry name" value="UNINFLATABLE, ISOFORM C"/>
    <property type="match status" value="1"/>
</dbReference>
<dbReference type="PRINTS" id="PR00010">
    <property type="entry name" value="EGFBLOOD"/>
</dbReference>
<sequence length="320" mass="34453">MEPHVWATLTAIGATVVQDSTALSVKSKSLQILLNLKQLGFISRSTDTDRKDVNECASLPCANGVCIDQIQTSAYHHLANMVAFAWTMSGSLYAFVLRDTREPAAKQRRTSVPPIHAGTTDYVQTFFCNSTVPVLRVLPDDSVKMGQEVKGKFYIIKSTLKYETIVVTTIISACSSAPCRNGGLCNNVPGGYICTCNPGYTGQTCGIVIDECTSQPCLHGAICQNHINGFECVCATGYEGTISAHGFDPSILMNFTVALVLTETDECTPDPCQNGGTCVDLVAAFRCRCVSGYTGTFCETAPIFGASLHTQHRTMVDNEL</sequence>
<dbReference type="InterPro" id="IPR000152">
    <property type="entry name" value="EGF-type_Asp/Asn_hydroxyl_site"/>
</dbReference>
<dbReference type="InterPro" id="IPR018097">
    <property type="entry name" value="EGF_Ca-bd_CS"/>
</dbReference>
<dbReference type="PROSITE" id="PS00010">
    <property type="entry name" value="ASX_HYDROXYL"/>
    <property type="match status" value="3"/>
</dbReference>
<feature type="domain" description="EGF-like" evidence="6">
    <location>
        <begin position="263"/>
        <end position="299"/>
    </location>
</feature>
<dbReference type="SMART" id="SM00181">
    <property type="entry name" value="EGF"/>
    <property type="match status" value="3"/>
</dbReference>
<evidence type="ECO:0000256" key="1">
    <source>
        <dbReference type="ARBA" id="ARBA00022536"/>
    </source>
</evidence>
<gene>
    <name evidence="7" type="ORF">MAR_006792</name>
</gene>
<reference evidence="7" key="1">
    <citation type="submission" date="2022-11" db="EMBL/GenBank/DDBJ databases">
        <title>Centuries of genome instability and evolution in soft-shell clam transmissible cancer (bioRxiv).</title>
        <authorList>
            <person name="Hart S.F.M."/>
            <person name="Yonemitsu M.A."/>
            <person name="Giersch R.M."/>
            <person name="Beal B.F."/>
            <person name="Arriagada G."/>
            <person name="Davis B.W."/>
            <person name="Ostrander E.A."/>
            <person name="Goff S.P."/>
            <person name="Metzger M.J."/>
        </authorList>
    </citation>
    <scope>NUCLEOTIDE SEQUENCE</scope>
    <source>
        <strain evidence="7">MELC-2E11</strain>
        <tissue evidence="7">Siphon/mantle</tissue>
    </source>
</reference>
<evidence type="ECO:0000313" key="8">
    <source>
        <dbReference type="Proteomes" id="UP001164746"/>
    </source>
</evidence>
<dbReference type="EMBL" id="CP111012">
    <property type="protein sequence ID" value="WAQ94321.1"/>
    <property type="molecule type" value="Genomic_DNA"/>
</dbReference>
<feature type="disulfide bond" evidence="5">
    <location>
        <begin position="196"/>
        <end position="205"/>
    </location>
</feature>
<evidence type="ECO:0000256" key="2">
    <source>
        <dbReference type="ARBA" id="ARBA00022729"/>
    </source>
</evidence>
<dbReference type="InterPro" id="IPR001881">
    <property type="entry name" value="EGF-like_Ca-bd_dom"/>
</dbReference>
<dbReference type="Pfam" id="PF00008">
    <property type="entry name" value="EGF"/>
    <property type="match status" value="3"/>
</dbReference>
<dbReference type="SUPFAM" id="SSF57184">
    <property type="entry name" value="Growth factor receptor domain"/>
    <property type="match status" value="1"/>
</dbReference>
<dbReference type="SMART" id="SM00179">
    <property type="entry name" value="EGF_CA"/>
    <property type="match status" value="3"/>
</dbReference>
<proteinExistence type="predicted"/>
<dbReference type="PANTHER" id="PTHR12916">
    <property type="entry name" value="CYTOCHROME C OXIDASE POLYPEPTIDE VIC-2"/>
    <property type="match status" value="1"/>
</dbReference>
<dbReference type="PROSITE" id="PS00022">
    <property type="entry name" value="EGF_1"/>
    <property type="match status" value="2"/>
</dbReference>
<dbReference type="PROSITE" id="PS01186">
    <property type="entry name" value="EGF_2"/>
    <property type="match status" value="2"/>
</dbReference>
<name>A0ABY7D9I8_MYAAR</name>
<evidence type="ECO:0000256" key="4">
    <source>
        <dbReference type="ARBA" id="ARBA00023157"/>
    </source>
</evidence>
<protein>
    <submittedName>
        <fullName evidence="7">FBP1-like protein</fullName>
    </submittedName>
</protein>
<dbReference type="PROSITE" id="PS01187">
    <property type="entry name" value="EGF_CA"/>
    <property type="match status" value="1"/>
</dbReference>
<evidence type="ECO:0000259" key="6">
    <source>
        <dbReference type="PROSITE" id="PS50026"/>
    </source>
</evidence>
<feature type="domain" description="EGF-like" evidence="6">
    <location>
        <begin position="208"/>
        <end position="244"/>
    </location>
</feature>
<accession>A0ABY7D9I8</accession>
<keyword evidence="2" id="KW-0732">Signal</keyword>
<keyword evidence="1 5" id="KW-0245">EGF-like domain</keyword>
<keyword evidence="3" id="KW-0677">Repeat</keyword>
<feature type="disulfide bond" evidence="5">
    <location>
        <begin position="289"/>
        <end position="298"/>
    </location>
</feature>
<keyword evidence="8" id="KW-1185">Reference proteome</keyword>
<dbReference type="CDD" id="cd00054">
    <property type="entry name" value="EGF_CA"/>
    <property type="match status" value="3"/>
</dbReference>
<keyword evidence="4 5" id="KW-1015">Disulfide bond</keyword>
<comment type="caution">
    <text evidence="5">Lacks conserved residue(s) required for the propagation of feature annotation.</text>
</comment>
<dbReference type="Proteomes" id="UP001164746">
    <property type="component" value="Chromosome 1"/>
</dbReference>
<evidence type="ECO:0000256" key="5">
    <source>
        <dbReference type="PROSITE-ProRule" id="PRU00076"/>
    </source>
</evidence>
<dbReference type="InterPro" id="IPR009030">
    <property type="entry name" value="Growth_fac_rcpt_cys_sf"/>
</dbReference>
<dbReference type="InterPro" id="IPR000742">
    <property type="entry name" value="EGF"/>
</dbReference>
<feature type="domain" description="EGF-like" evidence="6">
    <location>
        <begin position="170"/>
        <end position="206"/>
    </location>
</feature>
<dbReference type="PROSITE" id="PS50026">
    <property type="entry name" value="EGF_3"/>
    <property type="match status" value="3"/>
</dbReference>
<organism evidence="7 8">
    <name type="scientific">Mya arenaria</name>
    <name type="common">Soft-shell clam</name>
    <dbReference type="NCBI Taxonomy" id="6604"/>
    <lineage>
        <taxon>Eukaryota</taxon>
        <taxon>Metazoa</taxon>
        <taxon>Spiralia</taxon>
        <taxon>Lophotrochozoa</taxon>
        <taxon>Mollusca</taxon>
        <taxon>Bivalvia</taxon>
        <taxon>Autobranchia</taxon>
        <taxon>Heteroconchia</taxon>
        <taxon>Euheterodonta</taxon>
        <taxon>Imparidentia</taxon>
        <taxon>Neoheterodontei</taxon>
        <taxon>Myida</taxon>
        <taxon>Myoidea</taxon>
        <taxon>Myidae</taxon>
        <taxon>Mya</taxon>
    </lineage>
</organism>